<evidence type="ECO:0000313" key="1">
    <source>
        <dbReference type="EMBL" id="QTA92233.1"/>
    </source>
</evidence>
<sequence length="48" mass="5940">MERSGTHLVRWVPLRSTHPTFFIRYIIYFEFPYHSIIKLFDLVRTKNL</sequence>
<reference evidence="1" key="1">
    <citation type="journal article" date="2021" name="Microb. Physiol.">
        <title>Proteogenomic Insights into the Physiology of Marine, Sulfate-Reducing, Filamentous Desulfonema limicola and Desulfonema magnum.</title>
        <authorList>
            <person name="Schnaars V."/>
            <person name="Wohlbrand L."/>
            <person name="Scheve S."/>
            <person name="Hinrichs C."/>
            <person name="Reinhardt R."/>
            <person name="Rabus R."/>
        </authorList>
    </citation>
    <scope>NUCLEOTIDE SEQUENCE</scope>
    <source>
        <strain evidence="1">4be13</strain>
    </source>
</reference>
<name>A0A975GTK2_9BACT</name>
<keyword evidence="2" id="KW-1185">Reference proteome</keyword>
<dbReference type="AlphaFoldDB" id="A0A975GTK2"/>
<dbReference type="KEGG" id="dmm:dnm_083090"/>
<gene>
    <name evidence="1" type="ORF">dnm_083090</name>
</gene>
<organism evidence="1 2">
    <name type="scientific">Desulfonema magnum</name>
    <dbReference type="NCBI Taxonomy" id="45655"/>
    <lineage>
        <taxon>Bacteria</taxon>
        <taxon>Pseudomonadati</taxon>
        <taxon>Thermodesulfobacteriota</taxon>
        <taxon>Desulfobacteria</taxon>
        <taxon>Desulfobacterales</taxon>
        <taxon>Desulfococcaceae</taxon>
        <taxon>Desulfonema</taxon>
    </lineage>
</organism>
<dbReference type="Proteomes" id="UP000663722">
    <property type="component" value="Chromosome"/>
</dbReference>
<protein>
    <submittedName>
        <fullName evidence="1">Uncharacterized protein</fullName>
    </submittedName>
</protein>
<dbReference type="EMBL" id="CP061800">
    <property type="protein sequence ID" value="QTA92233.1"/>
    <property type="molecule type" value="Genomic_DNA"/>
</dbReference>
<evidence type="ECO:0000313" key="2">
    <source>
        <dbReference type="Proteomes" id="UP000663722"/>
    </source>
</evidence>
<proteinExistence type="predicted"/>
<accession>A0A975GTK2</accession>